<dbReference type="eggNOG" id="ENOG5032UAC">
    <property type="taxonomic scope" value="Bacteria"/>
</dbReference>
<dbReference type="InterPro" id="IPR011747">
    <property type="entry name" value="CHP02241"/>
</dbReference>
<accession>B4VWA3</accession>
<organism evidence="1 2">
    <name type="scientific">Coleofasciculus chthonoplastes PCC 7420</name>
    <dbReference type="NCBI Taxonomy" id="118168"/>
    <lineage>
        <taxon>Bacteria</taxon>
        <taxon>Bacillati</taxon>
        <taxon>Cyanobacteriota</taxon>
        <taxon>Cyanophyceae</taxon>
        <taxon>Coleofasciculales</taxon>
        <taxon>Coleofasciculaceae</taxon>
        <taxon>Coleofasciculus</taxon>
    </lineage>
</organism>
<dbReference type="GO" id="GO:0005198">
    <property type="term" value="F:structural molecule activity"/>
    <property type="evidence" value="ECO:0007669"/>
    <property type="project" value="InterPro"/>
</dbReference>
<protein>
    <recommendedName>
        <fullName evidence="3">T4-like virus tail tube protein gp19</fullName>
    </recommendedName>
</protein>
<dbReference type="OrthoDB" id="529773at2"/>
<dbReference type="Pfam" id="PF06841">
    <property type="entry name" value="Phage_T4_gp19"/>
    <property type="match status" value="1"/>
</dbReference>
<dbReference type="Proteomes" id="UP000003835">
    <property type="component" value="Unassembled WGS sequence"/>
</dbReference>
<dbReference type="EMBL" id="DS989856">
    <property type="protein sequence ID" value="EDX73706.1"/>
    <property type="molecule type" value="Genomic_DNA"/>
</dbReference>
<reference evidence="1 2" key="1">
    <citation type="submission" date="2008-07" db="EMBL/GenBank/DDBJ databases">
        <authorList>
            <person name="Tandeau de Marsac N."/>
            <person name="Ferriera S."/>
            <person name="Johnson J."/>
            <person name="Kravitz S."/>
            <person name="Beeson K."/>
            <person name="Sutton G."/>
            <person name="Rogers Y.-H."/>
            <person name="Friedman R."/>
            <person name="Frazier M."/>
            <person name="Venter J.C."/>
        </authorList>
    </citation>
    <scope>NUCLEOTIDE SEQUENCE [LARGE SCALE GENOMIC DNA]</scope>
    <source>
        <strain evidence="1 2">PCC 7420</strain>
    </source>
</reference>
<dbReference type="STRING" id="118168.MC7420_6754"/>
<sequence length="162" mass="17557">MAAELKGLAPSSFSCDIDGLGELSFQSVKVPENKPKLAGEAAVVGSMKGGKSERQINSAGFEEVVTFDLVCLSSPSSTSASVVMWKWFKACLPPSDGGEGKWAGNKKTGSIFAYSHDDEIIAQWDFQEGWVSKMSLSELDVNGKDYLKETWTIVCENCTRVM</sequence>
<dbReference type="AlphaFoldDB" id="B4VWA3"/>
<dbReference type="RefSeq" id="WP_006102940.1">
    <property type="nucleotide sequence ID" value="NZ_DS989856.1"/>
</dbReference>
<dbReference type="PANTHER" id="PTHR38009:SF1">
    <property type="entry name" value="CONSERVED HYPOTHETICAL PHAGE TAIL PROTEIN"/>
    <property type="match status" value="1"/>
</dbReference>
<name>B4VWA3_9CYAN</name>
<dbReference type="PANTHER" id="PTHR38009">
    <property type="entry name" value="CONSERVED HYPOTHETICAL PHAGE TAIL PROTEIN"/>
    <property type="match status" value="1"/>
</dbReference>
<gene>
    <name evidence="1" type="ORF">MC7420_6754</name>
</gene>
<evidence type="ECO:0000313" key="2">
    <source>
        <dbReference type="Proteomes" id="UP000003835"/>
    </source>
</evidence>
<evidence type="ECO:0008006" key="3">
    <source>
        <dbReference type="Google" id="ProtNLM"/>
    </source>
</evidence>
<proteinExistence type="predicted"/>
<dbReference type="HOGENOM" id="CLU_101335_1_0_3"/>
<keyword evidence="2" id="KW-1185">Reference proteome</keyword>
<evidence type="ECO:0000313" key="1">
    <source>
        <dbReference type="EMBL" id="EDX73706.1"/>
    </source>
</evidence>
<dbReference type="InterPro" id="IPR010667">
    <property type="entry name" value="Phage_T4_Gp19"/>
</dbReference>